<dbReference type="Proteomes" id="UP000821845">
    <property type="component" value="Chromosome 9"/>
</dbReference>
<protein>
    <submittedName>
        <fullName evidence="1">Uncharacterized protein</fullName>
    </submittedName>
</protein>
<evidence type="ECO:0000313" key="2">
    <source>
        <dbReference type="Proteomes" id="UP000821845"/>
    </source>
</evidence>
<sequence>MYRSADALRRPCSIGANAPVFLGTRSFQARDSNAFFAALSRNTVLKELNFRYSSLECDSYPRILTEYLSKTTVLKVLVVDTVDEFVETAIIAGVLKNRSIERLTLGWFTPSEGNTTAVAQLISTNRVMRHFSLSTLFSVHDRRSAYNSWHRPLIENETLEEVSLPLMIFHPRKWAELFRKLPMKDNLKKIHIDPTFFWGQPLQLVCAELKKSGSEGKVSLGCCRVIQSPDILYCKSFSSVSLNTIEAITTTALRVLPNCEHITFVEMGIKVVDAPVNFAMAEFLESTKSLRKLRLSVNWGAHYVGYGENVGWHYVLDALSRNDSLRDLCVTLNRIGVQDTEGLADAVRRSTTIRSVEYVNRPTDNATVFVRRLAKDIVQDYILLTVCCRGNVDHDAAKDWFTVEDTARRNSNIVARAARLLKASPSDRYVIAALERVSMYPALQAEVADLLQMDKAELVSLIHDRITQTESLDEFMWVTGVVKEGVSCHRSDDGAMQLDGLNEYCWRHVRRYLFVDDVKGDIGPLEITEM</sequence>
<name>A0ACB7RLK1_HYAAI</name>
<organism evidence="1 2">
    <name type="scientific">Hyalomma asiaticum</name>
    <name type="common">Tick</name>
    <dbReference type="NCBI Taxonomy" id="266040"/>
    <lineage>
        <taxon>Eukaryota</taxon>
        <taxon>Metazoa</taxon>
        <taxon>Ecdysozoa</taxon>
        <taxon>Arthropoda</taxon>
        <taxon>Chelicerata</taxon>
        <taxon>Arachnida</taxon>
        <taxon>Acari</taxon>
        <taxon>Parasitiformes</taxon>
        <taxon>Ixodida</taxon>
        <taxon>Ixodoidea</taxon>
        <taxon>Ixodidae</taxon>
        <taxon>Hyalomminae</taxon>
        <taxon>Hyalomma</taxon>
    </lineage>
</organism>
<keyword evidence="2" id="KW-1185">Reference proteome</keyword>
<evidence type="ECO:0000313" key="1">
    <source>
        <dbReference type="EMBL" id="KAH6922294.1"/>
    </source>
</evidence>
<accession>A0ACB7RLK1</accession>
<proteinExistence type="predicted"/>
<comment type="caution">
    <text evidence="1">The sequence shown here is derived from an EMBL/GenBank/DDBJ whole genome shotgun (WGS) entry which is preliminary data.</text>
</comment>
<reference evidence="1" key="1">
    <citation type="submission" date="2020-05" db="EMBL/GenBank/DDBJ databases">
        <title>Large-scale comparative analyses of tick genomes elucidate their genetic diversity and vector capacities.</title>
        <authorList>
            <person name="Jia N."/>
            <person name="Wang J."/>
            <person name="Shi W."/>
            <person name="Du L."/>
            <person name="Sun Y."/>
            <person name="Zhan W."/>
            <person name="Jiang J."/>
            <person name="Wang Q."/>
            <person name="Zhang B."/>
            <person name="Ji P."/>
            <person name="Sakyi L.B."/>
            <person name="Cui X."/>
            <person name="Yuan T."/>
            <person name="Jiang B."/>
            <person name="Yang W."/>
            <person name="Lam T.T.-Y."/>
            <person name="Chang Q."/>
            <person name="Ding S."/>
            <person name="Wang X."/>
            <person name="Zhu J."/>
            <person name="Ruan X."/>
            <person name="Zhao L."/>
            <person name="Wei J."/>
            <person name="Que T."/>
            <person name="Du C."/>
            <person name="Cheng J."/>
            <person name="Dai P."/>
            <person name="Han X."/>
            <person name="Huang E."/>
            <person name="Gao Y."/>
            <person name="Liu J."/>
            <person name="Shao H."/>
            <person name="Ye R."/>
            <person name="Li L."/>
            <person name="Wei W."/>
            <person name="Wang X."/>
            <person name="Wang C."/>
            <person name="Yang T."/>
            <person name="Huo Q."/>
            <person name="Li W."/>
            <person name="Guo W."/>
            <person name="Chen H."/>
            <person name="Zhou L."/>
            <person name="Ni X."/>
            <person name="Tian J."/>
            <person name="Zhou Y."/>
            <person name="Sheng Y."/>
            <person name="Liu T."/>
            <person name="Pan Y."/>
            <person name="Xia L."/>
            <person name="Li J."/>
            <person name="Zhao F."/>
            <person name="Cao W."/>
        </authorList>
    </citation>
    <scope>NUCLEOTIDE SEQUENCE</scope>
    <source>
        <strain evidence="1">Hyas-2018</strain>
    </source>
</reference>
<gene>
    <name evidence="1" type="ORF">HPB50_012189</name>
</gene>
<dbReference type="EMBL" id="CM023489">
    <property type="protein sequence ID" value="KAH6922294.1"/>
    <property type="molecule type" value="Genomic_DNA"/>
</dbReference>